<dbReference type="CDD" id="cd06223">
    <property type="entry name" value="PRTases_typeI"/>
    <property type="match status" value="1"/>
</dbReference>
<evidence type="ECO:0000259" key="2">
    <source>
        <dbReference type="Pfam" id="PF00156"/>
    </source>
</evidence>
<dbReference type="GO" id="GO:0016757">
    <property type="term" value="F:glycosyltransferase activity"/>
    <property type="evidence" value="ECO:0007669"/>
    <property type="project" value="UniProtKB-KW"/>
</dbReference>
<comment type="caution">
    <text evidence="3">The sequence shown here is derived from an EMBL/GenBank/DDBJ whole genome shotgun (WGS) entry which is preliminary data.</text>
</comment>
<dbReference type="Pfam" id="PF00156">
    <property type="entry name" value="Pribosyltran"/>
    <property type="match status" value="1"/>
</dbReference>
<reference evidence="3 4" key="1">
    <citation type="submission" date="2024-03" db="EMBL/GenBank/DDBJ databases">
        <title>Human intestinal bacterial collection.</title>
        <authorList>
            <person name="Pauvert C."/>
            <person name="Hitch T.C.A."/>
            <person name="Clavel T."/>
        </authorList>
    </citation>
    <scope>NUCLEOTIDE SEQUENCE [LARGE SCALE GENOMIC DNA]</scope>
    <source>
        <strain evidence="3 4">CLA-AA-H185</strain>
    </source>
</reference>
<sequence>MKQSIYRFKDGGRREYAEFYAKESARLYGDWIKRKDIQAIIPIPIHRHKRYKRGYNQAEIYAKELGKQCGLPVDSKTLIRVVDTLPQKTLSDRERKNNLKKALKIGVDGVQWKRVLVVDDIYTTGSTVDAAAAVLQEAGVEKIYILSITIGNGYQKEELEWM</sequence>
<dbReference type="RefSeq" id="WP_353531173.1">
    <property type="nucleotide sequence ID" value="NZ_JBBMEX010000011.1"/>
</dbReference>
<evidence type="ECO:0000313" key="3">
    <source>
        <dbReference type="EMBL" id="MEQ2558345.1"/>
    </source>
</evidence>
<dbReference type="PANTHER" id="PTHR47505:SF1">
    <property type="entry name" value="DNA UTILIZATION PROTEIN YHGH"/>
    <property type="match status" value="1"/>
</dbReference>
<comment type="similarity">
    <text evidence="1">Belongs to the ComF/GntX family.</text>
</comment>
<dbReference type="PANTHER" id="PTHR47505">
    <property type="entry name" value="DNA UTILIZATION PROTEIN YHGH"/>
    <property type="match status" value="1"/>
</dbReference>
<accession>A0ABV1HF59</accession>
<name>A0ABV1HF59_9FIRM</name>
<evidence type="ECO:0000313" key="4">
    <source>
        <dbReference type="Proteomes" id="UP001454489"/>
    </source>
</evidence>
<feature type="domain" description="Phosphoribosyltransferase" evidence="2">
    <location>
        <begin position="54"/>
        <end position="148"/>
    </location>
</feature>
<dbReference type="InterPro" id="IPR000836">
    <property type="entry name" value="PRTase_dom"/>
</dbReference>
<dbReference type="InterPro" id="IPR051910">
    <property type="entry name" value="ComF/GntX_DNA_util-trans"/>
</dbReference>
<evidence type="ECO:0000256" key="1">
    <source>
        <dbReference type="ARBA" id="ARBA00008007"/>
    </source>
</evidence>
<gene>
    <name evidence="3" type="ORF">WMO43_10780</name>
</gene>
<dbReference type="EMBL" id="JBBMEX010000011">
    <property type="protein sequence ID" value="MEQ2558345.1"/>
    <property type="molecule type" value="Genomic_DNA"/>
</dbReference>
<dbReference type="InterPro" id="IPR029057">
    <property type="entry name" value="PRTase-like"/>
</dbReference>
<dbReference type="Proteomes" id="UP001454489">
    <property type="component" value="Unassembled WGS sequence"/>
</dbReference>
<keyword evidence="3" id="KW-0808">Transferase</keyword>
<dbReference type="Gene3D" id="3.40.50.2020">
    <property type="match status" value="1"/>
</dbReference>
<organism evidence="3 4">
    <name type="scientific">Maccoyibacter intestinihominis</name>
    <dbReference type="NCBI Taxonomy" id="3133499"/>
    <lineage>
        <taxon>Bacteria</taxon>
        <taxon>Bacillati</taxon>
        <taxon>Bacillota</taxon>
        <taxon>Clostridia</taxon>
        <taxon>Lachnospirales</taxon>
        <taxon>Lachnospiraceae</taxon>
        <taxon>Maccoyibacter</taxon>
    </lineage>
</organism>
<keyword evidence="4" id="KW-1185">Reference proteome</keyword>
<dbReference type="SUPFAM" id="SSF53271">
    <property type="entry name" value="PRTase-like"/>
    <property type="match status" value="1"/>
</dbReference>
<proteinExistence type="inferred from homology"/>
<keyword evidence="3" id="KW-0328">Glycosyltransferase</keyword>
<protein>
    <submittedName>
        <fullName evidence="3">Phosphoribosyltransferase family protein</fullName>
    </submittedName>
</protein>